<feature type="compositionally biased region" description="Basic and acidic residues" evidence="1">
    <location>
        <begin position="102"/>
        <end position="120"/>
    </location>
</feature>
<feature type="compositionally biased region" description="Basic and acidic residues" evidence="1">
    <location>
        <begin position="137"/>
        <end position="153"/>
    </location>
</feature>
<proteinExistence type="predicted"/>
<reference evidence="2" key="1">
    <citation type="submission" date="2022-10" db="EMBL/GenBank/DDBJ databases">
        <title>Tapping the CABI collections for fungal endophytes: first genome assemblies for Collariella, Neodidymelliopsis, Ascochyta clinopodiicola, Didymella pomorum, Didymosphaeria variabile, Neocosmospora piperis and Neocucurbitaria cava.</title>
        <authorList>
            <person name="Hill R."/>
        </authorList>
    </citation>
    <scope>NUCLEOTIDE SEQUENCE</scope>
    <source>
        <strain evidence="2">IMI 360193</strain>
    </source>
</reference>
<dbReference type="Proteomes" id="UP001140562">
    <property type="component" value="Unassembled WGS sequence"/>
</dbReference>
<feature type="region of interest" description="Disordered" evidence="1">
    <location>
        <begin position="135"/>
        <end position="167"/>
    </location>
</feature>
<dbReference type="EMBL" id="JAPEUV010000323">
    <property type="protein sequence ID" value="KAJ4329668.1"/>
    <property type="molecule type" value="Genomic_DNA"/>
</dbReference>
<name>A0A9W8WNW1_9PLEO</name>
<evidence type="ECO:0000313" key="3">
    <source>
        <dbReference type="Proteomes" id="UP001140562"/>
    </source>
</evidence>
<sequence>MTKQVSKKRLQKHDATPADMDAAKVSTLNTIRLSWPDIRNMADMFTADVRDSLEQWPRNDDFFEIETLRRFRTLAANSNIREARLAVREALDRRWLDRKKGHGVEENGEKRQVGKTPKDKYARLQRDLDEFIQQADKLPKRFERGVTNRKESDFEPFEQSSESPAGK</sequence>
<comment type="caution">
    <text evidence="2">The sequence shown here is derived from an EMBL/GenBank/DDBJ whole genome shotgun (WGS) entry which is preliminary data.</text>
</comment>
<feature type="compositionally biased region" description="Polar residues" evidence="1">
    <location>
        <begin position="158"/>
        <end position="167"/>
    </location>
</feature>
<evidence type="ECO:0000313" key="2">
    <source>
        <dbReference type="EMBL" id="KAJ4329668.1"/>
    </source>
</evidence>
<dbReference type="AlphaFoldDB" id="A0A9W8WNW1"/>
<protein>
    <submittedName>
        <fullName evidence="2">Uncharacterized protein</fullName>
    </submittedName>
</protein>
<organism evidence="2 3">
    <name type="scientific">Didymella glomerata</name>
    <dbReference type="NCBI Taxonomy" id="749621"/>
    <lineage>
        <taxon>Eukaryota</taxon>
        <taxon>Fungi</taxon>
        <taxon>Dikarya</taxon>
        <taxon>Ascomycota</taxon>
        <taxon>Pezizomycotina</taxon>
        <taxon>Dothideomycetes</taxon>
        <taxon>Pleosporomycetidae</taxon>
        <taxon>Pleosporales</taxon>
        <taxon>Pleosporineae</taxon>
        <taxon>Didymellaceae</taxon>
        <taxon>Didymella</taxon>
    </lineage>
</organism>
<evidence type="ECO:0000256" key="1">
    <source>
        <dbReference type="SAM" id="MobiDB-lite"/>
    </source>
</evidence>
<feature type="region of interest" description="Disordered" evidence="1">
    <location>
        <begin position="97"/>
        <end position="120"/>
    </location>
</feature>
<accession>A0A9W8WNW1</accession>
<gene>
    <name evidence="2" type="ORF">N0V87_010667</name>
</gene>
<keyword evidence="3" id="KW-1185">Reference proteome</keyword>